<dbReference type="AlphaFoldDB" id="C7NV36"/>
<dbReference type="HOGENOM" id="CLU_920357_0_0_2"/>
<dbReference type="OrthoDB" id="227165at2157"/>
<dbReference type="EMBL" id="CP001687">
    <property type="protein sequence ID" value="ACV12448.1"/>
    <property type="molecule type" value="Genomic_DNA"/>
</dbReference>
<accession>C7NV36</accession>
<sequence>MSQVTVERVTHDRWDDAIAVDNGTIELLAPTTIGPRITEFGFVDGPNEFHLFEEVRDEWPLLGGHRVWHAPEDRERTYTPDLEPVAVDLLDDGVRLEKSPGEDNVAKAMTVRMAETGASVEVTHELTNAGQWPVEFAPWALTVMKGNGTAVIPFTPQADPESLLPDRSIQLWPYATLADDRLSFGEEHLYLEQDPDGDGETKIGTAAGDGWLAYLNDGHAFRKDFAHDPDATYPDLGSDTEVYTDDYVTELESLAPIQTVEPGETVTHVETWTLEDGVEDLDATAAIEPDSV</sequence>
<evidence type="ECO:0008006" key="3">
    <source>
        <dbReference type="Google" id="ProtNLM"/>
    </source>
</evidence>
<organism evidence="1 2">
    <name type="scientific">Halorhabdus utahensis (strain DSM 12940 / JCM 11049 / AX-2)</name>
    <dbReference type="NCBI Taxonomy" id="519442"/>
    <lineage>
        <taxon>Archaea</taxon>
        <taxon>Methanobacteriati</taxon>
        <taxon>Methanobacteriota</taxon>
        <taxon>Stenosarchaea group</taxon>
        <taxon>Halobacteria</taxon>
        <taxon>Halobacteriales</taxon>
        <taxon>Haloarculaceae</taxon>
        <taxon>Halorhabdus</taxon>
    </lineage>
</organism>
<evidence type="ECO:0000313" key="2">
    <source>
        <dbReference type="Proteomes" id="UP000002071"/>
    </source>
</evidence>
<proteinExistence type="predicted"/>
<evidence type="ECO:0000313" key="1">
    <source>
        <dbReference type="EMBL" id="ACV12448.1"/>
    </source>
</evidence>
<dbReference type="KEGG" id="hut:Huta_2281"/>
<protein>
    <recommendedName>
        <fullName evidence="3">Aldose 1-epimerase</fullName>
    </recommendedName>
</protein>
<dbReference type="eggNOG" id="arCOG08872">
    <property type="taxonomic scope" value="Archaea"/>
</dbReference>
<dbReference type="RefSeq" id="WP_015790017.1">
    <property type="nucleotide sequence ID" value="NC_013158.1"/>
</dbReference>
<reference evidence="1 2" key="1">
    <citation type="journal article" date="2009" name="Stand. Genomic Sci.">
        <title>Complete genome sequence of Halorhabdus utahensis type strain (AX-2).</title>
        <authorList>
            <person name="Anderson I."/>
            <person name="Tindall B.J."/>
            <person name="Pomrenke H."/>
            <person name="Goker M."/>
            <person name="Lapidus A."/>
            <person name="Nolan M."/>
            <person name="Copeland A."/>
            <person name="Glavina Del Rio T."/>
            <person name="Chen F."/>
            <person name="Tice H."/>
            <person name="Cheng J.F."/>
            <person name="Lucas S."/>
            <person name="Chertkov O."/>
            <person name="Bruce D."/>
            <person name="Brettin T."/>
            <person name="Detter J.C."/>
            <person name="Han C."/>
            <person name="Goodwin L."/>
            <person name="Land M."/>
            <person name="Hauser L."/>
            <person name="Chang Y.J."/>
            <person name="Jeffries C.D."/>
            <person name="Pitluck S."/>
            <person name="Pati A."/>
            <person name="Mavromatis K."/>
            <person name="Ivanova N."/>
            <person name="Ovchinnikova G."/>
            <person name="Chen A."/>
            <person name="Palaniappan K."/>
            <person name="Chain P."/>
            <person name="Rohde M."/>
            <person name="Bristow J."/>
            <person name="Eisen J.A."/>
            <person name="Markowitz V."/>
            <person name="Hugenholtz P."/>
            <person name="Kyrpides N.C."/>
            <person name="Klenk H.P."/>
        </authorList>
    </citation>
    <scope>NUCLEOTIDE SEQUENCE [LARGE SCALE GENOMIC DNA]</scope>
    <source>
        <strain evidence="2">DSM 12940 / JCM 11049 / AX-2</strain>
    </source>
</reference>
<name>C7NV36_HALUD</name>
<dbReference type="GeneID" id="8384578"/>
<gene>
    <name evidence="1" type="ordered locus">Huta_2281</name>
</gene>
<keyword evidence="2" id="KW-1185">Reference proteome</keyword>
<dbReference type="Proteomes" id="UP000002071">
    <property type="component" value="Chromosome"/>
</dbReference>